<dbReference type="GO" id="GO:0004497">
    <property type="term" value="F:monooxygenase activity"/>
    <property type="evidence" value="ECO:0007669"/>
    <property type="project" value="UniProtKB-KW"/>
</dbReference>
<gene>
    <name evidence="8" type="ORF">AWB68_04860</name>
</gene>
<evidence type="ECO:0000256" key="4">
    <source>
        <dbReference type="ARBA" id="ARBA00023033"/>
    </source>
</evidence>
<keyword evidence="3" id="KW-0560">Oxidoreductase</keyword>
<dbReference type="Pfam" id="PF00296">
    <property type="entry name" value="Bac_luciferase"/>
    <property type="match status" value="1"/>
</dbReference>
<evidence type="ECO:0000256" key="3">
    <source>
        <dbReference type="ARBA" id="ARBA00023002"/>
    </source>
</evidence>
<feature type="binding site" evidence="6">
    <location>
        <position position="154"/>
    </location>
    <ligand>
        <name>FMN</name>
        <dbReference type="ChEBI" id="CHEBI:58210"/>
    </ligand>
</feature>
<feature type="binding site" evidence="6">
    <location>
        <position position="158"/>
    </location>
    <ligand>
        <name>FMN</name>
        <dbReference type="ChEBI" id="CHEBI:58210"/>
    </ligand>
</feature>
<feature type="binding site" evidence="6">
    <location>
        <position position="58"/>
    </location>
    <ligand>
        <name>FMN</name>
        <dbReference type="ChEBI" id="CHEBI:58210"/>
    </ligand>
</feature>
<evidence type="ECO:0000256" key="5">
    <source>
        <dbReference type="ARBA" id="ARBA00033748"/>
    </source>
</evidence>
<dbReference type="GO" id="GO:0016705">
    <property type="term" value="F:oxidoreductase activity, acting on paired donors, with incorporation or reduction of molecular oxygen"/>
    <property type="evidence" value="ECO:0007669"/>
    <property type="project" value="InterPro"/>
</dbReference>
<evidence type="ECO:0000256" key="2">
    <source>
        <dbReference type="ARBA" id="ARBA00022643"/>
    </source>
</evidence>
<keyword evidence="2 6" id="KW-0288">FMN</keyword>
<proteinExistence type="inferred from homology"/>
<dbReference type="InterPro" id="IPR051260">
    <property type="entry name" value="Diverse_substr_monoxygenases"/>
</dbReference>
<evidence type="ECO:0000256" key="6">
    <source>
        <dbReference type="PIRSR" id="PIRSR000337-1"/>
    </source>
</evidence>
<feature type="binding site" evidence="6">
    <location>
        <position position="229"/>
    </location>
    <ligand>
        <name>FMN</name>
        <dbReference type="ChEBI" id="CHEBI:58210"/>
    </ligand>
</feature>
<dbReference type="PANTHER" id="PTHR30011">
    <property type="entry name" value="ALKANESULFONATE MONOOXYGENASE-RELATED"/>
    <property type="match status" value="1"/>
</dbReference>
<feature type="binding site" evidence="6">
    <location>
        <position position="230"/>
    </location>
    <ligand>
        <name>FMN</name>
        <dbReference type="ChEBI" id="CHEBI:58210"/>
    </ligand>
</feature>
<dbReference type="RefSeq" id="WP_087646918.1">
    <property type="nucleotide sequence ID" value="NZ_FCON02000062.1"/>
</dbReference>
<dbReference type="OrthoDB" id="4505903at2"/>
<name>A0A158K417_9BURK</name>
<feature type="domain" description="Luciferase-like" evidence="7">
    <location>
        <begin position="27"/>
        <end position="391"/>
    </location>
</feature>
<evidence type="ECO:0000259" key="7">
    <source>
        <dbReference type="Pfam" id="PF00296"/>
    </source>
</evidence>
<dbReference type="InterPro" id="IPR036661">
    <property type="entry name" value="Luciferase-like_sf"/>
</dbReference>
<dbReference type="InterPro" id="IPR016215">
    <property type="entry name" value="NTA_MOA"/>
</dbReference>
<dbReference type="SUPFAM" id="SSF51679">
    <property type="entry name" value="Bacterial luciferase-like"/>
    <property type="match status" value="1"/>
</dbReference>
<keyword evidence="9" id="KW-1185">Reference proteome</keyword>
<evidence type="ECO:0000313" key="8">
    <source>
        <dbReference type="EMBL" id="SAL75858.1"/>
    </source>
</evidence>
<reference evidence="8" key="1">
    <citation type="submission" date="2016-01" db="EMBL/GenBank/DDBJ databases">
        <authorList>
            <person name="Peeters C."/>
        </authorList>
    </citation>
    <scope>NUCLEOTIDE SEQUENCE [LARGE SCALE GENOMIC DNA]</scope>
    <source>
        <strain evidence="8">LMG 22940</strain>
    </source>
</reference>
<dbReference type="InterPro" id="IPR011251">
    <property type="entry name" value="Luciferase-like_dom"/>
</dbReference>
<evidence type="ECO:0000313" key="9">
    <source>
        <dbReference type="Proteomes" id="UP000054770"/>
    </source>
</evidence>
<dbReference type="Gene3D" id="3.20.20.30">
    <property type="entry name" value="Luciferase-like domain"/>
    <property type="match status" value="1"/>
</dbReference>
<sequence length="467" mass="52293">MPKQILLNAFNMNCVGHINHGLWTHPRDQSTRYKDVAYWTELAQLLERGLFDGLFLADIVGVYDVYQQSVDLPLRESIQLPVNDPLLTVSAMAAATQNLGFGVTVNLTYEAPYLLARRFSTLDHLSNGRIGWNIVTGYLESAARAMGLGQQIEHDERYDRAEEFLDVAYSLWERSWEEGAVRADRTGRVYADPARVHRIVHHGKYYDVDGYHLSEPSPQRTPVLFQAGSSGRGQAFAARHAECVFVSQQERGTLRKLVSGVRDEVEREGRQRDDIKFFMGMSIVTAPTEREAREKYDDYVRYANPEAGLAHYASSSGIDFSRYAPNEPIRYVKNNAIQSVVKNLTAAGRERTVADILSQELQLGGRYPTLVGSASQVADELVAWIEDTGIDGFNLARTVTPECYRDFIDLVVPELQARGAYKTGYAPGTLREKIFGAGRAYLPVAHAAAAKRHERHACDDKSVKKTA</sequence>
<organism evidence="8 9">
    <name type="scientific">Caballeronia choica</name>
    <dbReference type="NCBI Taxonomy" id="326476"/>
    <lineage>
        <taxon>Bacteria</taxon>
        <taxon>Pseudomonadati</taxon>
        <taxon>Pseudomonadota</taxon>
        <taxon>Betaproteobacteria</taxon>
        <taxon>Burkholderiales</taxon>
        <taxon>Burkholderiaceae</taxon>
        <taxon>Caballeronia</taxon>
    </lineage>
</organism>
<dbReference type="PANTHER" id="PTHR30011:SF16">
    <property type="entry name" value="C2H2 FINGER DOMAIN TRANSCRIPTION FACTOR (EUROFUNG)-RELATED"/>
    <property type="match status" value="1"/>
</dbReference>
<evidence type="ECO:0000256" key="1">
    <source>
        <dbReference type="ARBA" id="ARBA00022630"/>
    </source>
</evidence>
<protein>
    <submittedName>
        <fullName evidence="8">Monooxygenase</fullName>
    </submittedName>
</protein>
<dbReference type="NCBIfam" id="TIGR03860">
    <property type="entry name" value="FMN_nitrolo"/>
    <property type="match status" value="1"/>
</dbReference>
<dbReference type="EMBL" id="FCON02000062">
    <property type="protein sequence ID" value="SAL75858.1"/>
    <property type="molecule type" value="Genomic_DNA"/>
</dbReference>
<accession>A0A158K417</accession>
<keyword evidence="1 6" id="KW-0285">Flavoprotein</keyword>
<comment type="similarity">
    <text evidence="5">Belongs to the NtaA/SnaA/DszA monooxygenase family.</text>
</comment>
<comment type="caution">
    <text evidence="8">The sequence shown here is derived from an EMBL/GenBank/DDBJ whole genome shotgun (WGS) entry which is preliminary data.</text>
</comment>
<feature type="binding site" evidence="6">
    <location>
        <position position="104"/>
    </location>
    <ligand>
        <name>FMN</name>
        <dbReference type="ChEBI" id="CHEBI:58210"/>
    </ligand>
</feature>
<dbReference type="PIRSF" id="PIRSF000337">
    <property type="entry name" value="NTA_MOA"/>
    <property type="match status" value="1"/>
</dbReference>
<dbReference type="Proteomes" id="UP000054770">
    <property type="component" value="Unassembled WGS sequence"/>
</dbReference>
<dbReference type="AlphaFoldDB" id="A0A158K417"/>
<keyword evidence="4 8" id="KW-0503">Monooxygenase</keyword>